<dbReference type="CDD" id="cd18137">
    <property type="entry name" value="HLD_clamp_pol_III_gamma_tau"/>
    <property type="match status" value="1"/>
</dbReference>
<evidence type="ECO:0000313" key="12">
    <source>
        <dbReference type="Proteomes" id="UP001059824"/>
    </source>
</evidence>
<keyword evidence="8" id="KW-0235">DNA replication</keyword>
<comment type="function">
    <text evidence="8">DNA polymerase III is a complex, multichain enzyme responsible for most of the replicative synthesis in bacteria. This DNA polymerase also exhibits 3' to 5' exonuclease activity.</text>
</comment>
<dbReference type="Gene3D" id="1.10.8.60">
    <property type="match status" value="1"/>
</dbReference>
<comment type="similarity">
    <text evidence="1 8">Belongs to the DnaX/STICHEL family.</text>
</comment>
<organism evidence="11 12">
    <name type="scientific">Candidatus Mycosynbacter amalyticus</name>
    <dbReference type="NCBI Taxonomy" id="2665156"/>
    <lineage>
        <taxon>Bacteria</taxon>
        <taxon>Candidatus Saccharimonadota</taxon>
        <taxon>Candidatus Saccharimonadota incertae sedis</taxon>
        <taxon>Candidatus Mycosynbacter</taxon>
    </lineage>
</organism>
<evidence type="ECO:0000256" key="2">
    <source>
        <dbReference type="ARBA" id="ARBA00022723"/>
    </source>
</evidence>
<keyword evidence="3 8" id="KW-0547">Nucleotide-binding</keyword>
<dbReference type="PANTHER" id="PTHR11669">
    <property type="entry name" value="REPLICATION FACTOR C / DNA POLYMERASE III GAMMA-TAU SUBUNIT"/>
    <property type="match status" value="1"/>
</dbReference>
<dbReference type="GO" id="GO:0003887">
    <property type="term" value="F:DNA-directed DNA polymerase activity"/>
    <property type="evidence" value="ECO:0007669"/>
    <property type="project" value="UniProtKB-KW"/>
</dbReference>
<dbReference type="InterPro" id="IPR001270">
    <property type="entry name" value="ClpA/B"/>
</dbReference>
<keyword evidence="6 8" id="KW-0239">DNA-directed DNA polymerase</keyword>
<dbReference type="GO" id="GO:0005524">
    <property type="term" value="F:ATP binding"/>
    <property type="evidence" value="ECO:0007669"/>
    <property type="project" value="UniProtKB-KW"/>
</dbReference>
<dbReference type="RefSeq" id="WP_260764302.1">
    <property type="nucleotide sequence ID" value="NZ_CP045921.1"/>
</dbReference>
<keyword evidence="8 11" id="KW-0548">Nucleotidyltransferase</keyword>
<dbReference type="SUPFAM" id="SSF52540">
    <property type="entry name" value="P-loop containing nucleoside triphosphate hydrolases"/>
    <property type="match status" value="1"/>
</dbReference>
<dbReference type="Proteomes" id="UP001059824">
    <property type="component" value="Chromosome"/>
</dbReference>
<dbReference type="FunFam" id="1.10.8.60:FF:000013">
    <property type="entry name" value="DNA polymerase III subunit gamma/tau"/>
    <property type="match status" value="1"/>
</dbReference>
<comment type="catalytic activity">
    <reaction evidence="7 8">
        <text>DNA(n) + a 2'-deoxyribonucleoside 5'-triphosphate = DNA(n+1) + diphosphate</text>
        <dbReference type="Rhea" id="RHEA:22508"/>
        <dbReference type="Rhea" id="RHEA-COMP:17339"/>
        <dbReference type="Rhea" id="RHEA-COMP:17340"/>
        <dbReference type="ChEBI" id="CHEBI:33019"/>
        <dbReference type="ChEBI" id="CHEBI:61560"/>
        <dbReference type="ChEBI" id="CHEBI:173112"/>
        <dbReference type="EC" id="2.7.7.7"/>
    </reaction>
</comment>
<dbReference type="Pfam" id="PF13177">
    <property type="entry name" value="DNA_pol3_delta2"/>
    <property type="match status" value="1"/>
</dbReference>
<evidence type="ECO:0000256" key="1">
    <source>
        <dbReference type="ARBA" id="ARBA00006360"/>
    </source>
</evidence>
<dbReference type="GO" id="GO:0006261">
    <property type="term" value="P:DNA-templated DNA replication"/>
    <property type="evidence" value="ECO:0007669"/>
    <property type="project" value="TreeGrafter"/>
</dbReference>
<dbReference type="Gene3D" id="3.40.50.300">
    <property type="entry name" value="P-loop containing nucleotide triphosphate hydrolases"/>
    <property type="match status" value="1"/>
</dbReference>
<evidence type="ECO:0000256" key="8">
    <source>
        <dbReference type="RuleBase" id="RU364063"/>
    </source>
</evidence>
<dbReference type="GO" id="GO:0046872">
    <property type="term" value="F:metal ion binding"/>
    <property type="evidence" value="ECO:0007669"/>
    <property type="project" value="UniProtKB-KW"/>
</dbReference>
<dbReference type="Pfam" id="PF22608">
    <property type="entry name" value="DNAX_ATPase_lid"/>
    <property type="match status" value="1"/>
</dbReference>
<name>A0A857MJM3_9BACT</name>
<protein>
    <recommendedName>
        <fullName evidence="8">DNA polymerase III subunit gamma/tau</fullName>
        <ecNumber evidence="8">2.7.7.7</ecNumber>
    </recommendedName>
</protein>
<evidence type="ECO:0000259" key="10">
    <source>
        <dbReference type="SMART" id="SM00382"/>
    </source>
</evidence>
<dbReference type="InterPro" id="IPR050238">
    <property type="entry name" value="DNA_Rep/Repair_Clamp_Loader"/>
</dbReference>
<dbReference type="SMART" id="SM00382">
    <property type="entry name" value="AAA"/>
    <property type="match status" value="1"/>
</dbReference>
<dbReference type="EMBL" id="CP045921">
    <property type="protein sequence ID" value="QHN42766.1"/>
    <property type="molecule type" value="Genomic_DNA"/>
</dbReference>
<reference evidence="11" key="1">
    <citation type="journal article" date="2021" name="Nat. Microbiol.">
        <title>Cocultivation of an ultrasmall environmental parasitic bacterium with lytic ability against bacteria associated with wastewater foams.</title>
        <authorList>
            <person name="Batinovic S."/>
            <person name="Rose J.J.A."/>
            <person name="Ratcliffe J."/>
            <person name="Seviour R.J."/>
            <person name="Petrovski S."/>
        </authorList>
    </citation>
    <scope>NUCLEOTIDE SEQUENCE</scope>
    <source>
        <strain evidence="11">JR1</strain>
    </source>
</reference>
<evidence type="ECO:0000256" key="5">
    <source>
        <dbReference type="ARBA" id="ARBA00022840"/>
    </source>
</evidence>
<keyword evidence="12" id="KW-1185">Reference proteome</keyword>
<evidence type="ECO:0000256" key="4">
    <source>
        <dbReference type="ARBA" id="ARBA00022833"/>
    </source>
</evidence>
<evidence type="ECO:0000256" key="9">
    <source>
        <dbReference type="SAM" id="MobiDB-lite"/>
    </source>
</evidence>
<keyword evidence="2" id="KW-0479">Metal-binding</keyword>
<evidence type="ECO:0000256" key="6">
    <source>
        <dbReference type="ARBA" id="ARBA00022932"/>
    </source>
</evidence>
<dbReference type="CDD" id="cd00009">
    <property type="entry name" value="AAA"/>
    <property type="match status" value="1"/>
</dbReference>
<dbReference type="AlphaFoldDB" id="A0A857MJM3"/>
<dbReference type="EC" id="2.7.7.7" evidence="8"/>
<dbReference type="InterPro" id="IPR012763">
    <property type="entry name" value="DNA_pol_III_sug/sutau_N"/>
</dbReference>
<keyword evidence="4" id="KW-0862">Zinc</keyword>
<gene>
    <name evidence="8 11" type="primary">dnaX</name>
    <name evidence="11" type="ORF">GII36_02775</name>
</gene>
<sequence>MKYPGASHIYKSTTAGRQATVYNSTQHEGNNMSVALYRKYRSKSLDDIVGQDHVTDVLSRALAQGNIAHAYLLTGPRGTGKTSIARILAHEINKLPYTDDSEHLDIIEIDAASNNGVDDVRELRDKALIAPSSALKKIYIIDEVHMLSKPAFNALLKTLEEPPEHVVFILATTDFDKLPDTIVSRTQRYHFHTISAEEVVARLRYIASTESIAIDDEALAILARRGGGSMRDSVSLLDQIQHAVASGNTITVTDVEQALGLATGDELGSLVTSLQSSNAQQVIAHVTAIESRGVSASTLAAQLVGRITEQLADTPALVHVLEGLMDVPKSSHPGTKLLVTLLGSIVDKPKTIALSAQPPASAVISRVVTPPKPRTAPIKPVAAPSTPVPEPPEDPGTVAAAPNAVEADLSKFDWPTVVAYAREHYTAVYSILSKCSAEVDGDKIVLYAGRKFNKTKLDSAKYRPQLGEILAQTGVGAGAYVEILETTAPPKDAQAARIAAMMGGGEEVDVN</sequence>
<evidence type="ECO:0000313" key="11">
    <source>
        <dbReference type="EMBL" id="QHN42766.1"/>
    </source>
</evidence>
<evidence type="ECO:0000256" key="7">
    <source>
        <dbReference type="ARBA" id="ARBA00049244"/>
    </source>
</evidence>
<accession>A0A857MJM3</accession>
<dbReference type="PRINTS" id="PR00300">
    <property type="entry name" value="CLPPROTEASEA"/>
</dbReference>
<proteinExistence type="inferred from homology"/>
<dbReference type="KEGG" id="mama:GII36_02775"/>
<dbReference type="PANTHER" id="PTHR11669:SF0">
    <property type="entry name" value="PROTEIN STICHEL-LIKE 2"/>
    <property type="match status" value="1"/>
</dbReference>
<dbReference type="InterPro" id="IPR003593">
    <property type="entry name" value="AAA+_ATPase"/>
</dbReference>
<evidence type="ECO:0000256" key="3">
    <source>
        <dbReference type="ARBA" id="ARBA00022741"/>
    </source>
</evidence>
<dbReference type="GO" id="GO:0009360">
    <property type="term" value="C:DNA polymerase III complex"/>
    <property type="evidence" value="ECO:0007669"/>
    <property type="project" value="InterPro"/>
</dbReference>
<keyword evidence="8 11" id="KW-0808">Transferase</keyword>
<dbReference type="InterPro" id="IPR027417">
    <property type="entry name" value="P-loop_NTPase"/>
</dbReference>
<dbReference type="NCBIfam" id="TIGR02397">
    <property type="entry name" value="dnaX_nterm"/>
    <property type="match status" value="1"/>
</dbReference>
<keyword evidence="5 8" id="KW-0067">ATP-binding</keyword>
<feature type="domain" description="AAA+ ATPase" evidence="10">
    <location>
        <begin position="67"/>
        <end position="195"/>
    </location>
</feature>
<comment type="subunit">
    <text evidence="8">DNA polymerase III contains a core (composed of alpha, epsilon and theta chains) that associates with a tau subunit. This core dimerizes to form the POLIII' complex. PolIII' associates with the gamma complex (composed of gamma, delta, delta', psi and chi chains) and with the beta chain to form the complete DNA polymerase III complex.</text>
</comment>
<dbReference type="InterPro" id="IPR045085">
    <property type="entry name" value="HLD_clamp_pol_III_gamma_tau"/>
</dbReference>
<feature type="region of interest" description="Disordered" evidence="9">
    <location>
        <begin position="368"/>
        <end position="397"/>
    </location>
</feature>